<gene>
    <name evidence="2" type="ORF">N7476_001923</name>
</gene>
<evidence type="ECO:0000313" key="3">
    <source>
        <dbReference type="Proteomes" id="UP001147746"/>
    </source>
</evidence>
<name>A0A9W9Q2F9_9EURO</name>
<keyword evidence="3" id="KW-1185">Reference proteome</keyword>
<proteinExistence type="predicted"/>
<dbReference type="Proteomes" id="UP001147746">
    <property type="component" value="Unassembled WGS sequence"/>
</dbReference>
<dbReference type="Gene3D" id="3.40.50.150">
    <property type="entry name" value="Vaccinia Virus protein VP39"/>
    <property type="match status" value="1"/>
</dbReference>
<evidence type="ECO:0000259" key="1">
    <source>
        <dbReference type="Pfam" id="PF13649"/>
    </source>
</evidence>
<feature type="domain" description="Methyltransferase" evidence="1">
    <location>
        <begin position="58"/>
        <end position="167"/>
    </location>
</feature>
<dbReference type="Pfam" id="PF13649">
    <property type="entry name" value="Methyltransf_25"/>
    <property type="match status" value="1"/>
</dbReference>
<sequence length="288" mass="32598">MGEFSTEERDIYSSKYLVDYYDIVAPSSKSVDDESFYWGCYQELMTLRPPTSEDPFVVLDLGTGTGRVLHGLAASAKVVGVDFTDTVLTGVDTAKDMLRKAEEVTKEPLKGHVTWVHGSALDLESIMREQENHKVDLLIFSIGSISHLSEDDQPQVFLNQISKVLRRDTGRAYISIYDGSVIQKRGSITFHQPEGVTEVPSMVYPGIIYREYNHRGELRDKIKYIKFDLDVVERTDGEDREVEKNRISMKMRQWDEDEIVSISNGSGVKFSGSSRGKHETFYAFQVAA</sequence>
<protein>
    <recommendedName>
        <fullName evidence="1">Methyltransferase domain-containing protein</fullName>
    </recommendedName>
</protein>
<dbReference type="SUPFAM" id="SSF53335">
    <property type="entry name" value="S-adenosyl-L-methionine-dependent methyltransferases"/>
    <property type="match status" value="1"/>
</dbReference>
<reference evidence="2" key="1">
    <citation type="submission" date="2022-12" db="EMBL/GenBank/DDBJ databases">
        <authorList>
            <person name="Petersen C."/>
        </authorList>
    </citation>
    <scope>NUCLEOTIDE SEQUENCE</scope>
    <source>
        <strain evidence="2">IBT 21472</strain>
    </source>
</reference>
<dbReference type="EMBL" id="JAPZBO010000002">
    <property type="protein sequence ID" value="KAJ5323323.1"/>
    <property type="molecule type" value="Genomic_DNA"/>
</dbReference>
<evidence type="ECO:0000313" key="2">
    <source>
        <dbReference type="EMBL" id="KAJ5323323.1"/>
    </source>
</evidence>
<dbReference type="InterPro" id="IPR029063">
    <property type="entry name" value="SAM-dependent_MTases_sf"/>
</dbReference>
<dbReference type="InterPro" id="IPR041698">
    <property type="entry name" value="Methyltransf_25"/>
</dbReference>
<accession>A0A9W9Q2F9</accession>
<organism evidence="2 3">
    <name type="scientific">Penicillium atrosanguineum</name>
    <dbReference type="NCBI Taxonomy" id="1132637"/>
    <lineage>
        <taxon>Eukaryota</taxon>
        <taxon>Fungi</taxon>
        <taxon>Dikarya</taxon>
        <taxon>Ascomycota</taxon>
        <taxon>Pezizomycotina</taxon>
        <taxon>Eurotiomycetes</taxon>
        <taxon>Eurotiomycetidae</taxon>
        <taxon>Eurotiales</taxon>
        <taxon>Aspergillaceae</taxon>
        <taxon>Penicillium</taxon>
    </lineage>
</organism>
<dbReference type="CDD" id="cd02440">
    <property type="entry name" value="AdoMet_MTases"/>
    <property type="match status" value="1"/>
</dbReference>
<reference evidence="2" key="2">
    <citation type="journal article" date="2023" name="IMA Fungus">
        <title>Comparative genomic study of the Penicillium genus elucidates a diverse pangenome and 15 lateral gene transfer events.</title>
        <authorList>
            <person name="Petersen C."/>
            <person name="Sorensen T."/>
            <person name="Nielsen M.R."/>
            <person name="Sondergaard T.E."/>
            <person name="Sorensen J.L."/>
            <person name="Fitzpatrick D.A."/>
            <person name="Frisvad J.C."/>
            <person name="Nielsen K.L."/>
        </authorList>
    </citation>
    <scope>NUCLEOTIDE SEQUENCE</scope>
    <source>
        <strain evidence="2">IBT 21472</strain>
    </source>
</reference>
<dbReference type="AlphaFoldDB" id="A0A9W9Q2F9"/>
<dbReference type="OrthoDB" id="5339271at2759"/>
<comment type="caution">
    <text evidence="2">The sequence shown here is derived from an EMBL/GenBank/DDBJ whole genome shotgun (WGS) entry which is preliminary data.</text>
</comment>